<feature type="domain" description="Malic enzyme N-terminal" evidence="17">
    <location>
        <begin position="42"/>
        <end position="175"/>
    </location>
</feature>
<comment type="similarity">
    <text evidence="4">In the C-terminal section; belongs to the phosphate acetyltransferase and butyryltransferase family.</text>
</comment>
<keyword evidence="7" id="KW-0511">Multifunctional enzyme</keyword>
<proteinExistence type="inferred from homology"/>
<dbReference type="Proteomes" id="UP000262917">
    <property type="component" value="Unassembled WGS sequence"/>
</dbReference>
<evidence type="ECO:0000256" key="12">
    <source>
        <dbReference type="PIRSR" id="PIRSR036684-1"/>
    </source>
</evidence>
<evidence type="ECO:0000256" key="1">
    <source>
        <dbReference type="ARBA" id="ARBA00001936"/>
    </source>
</evidence>
<evidence type="ECO:0000256" key="3">
    <source>
        <dbReference type="ARBA" id="ARBA00007686"/>
    </source>
</evidence>
<dbReference type="InterPro" id="IPR012302">
    <property type="entry name" value="Malic_NAD-bd"/>
</dbReference>
<evidence type="ECO:0000256" key="9">
    <source>
        <dbReference type="ARBA" id="ARBA00040273"/>
    </source>
</evidence>
<dbReference type="Gene3D" id="3.40.50.10750">
    <property type="entry name" value="Isocitrate/Isopropylmalate dehydrogenase-like"/>
    <property type="match status" value="1"/>
</dbReference>
<protein>
    <recommendedName>
        <fullName evidence="9">NADP-dependent malic enzyme</fullName>
        <ecNumber evidence="8">1.1.1.40</ecNumber>
    </recommendedName>
</protein>
<feature type="active site" description="Proton acceptor" evidence="12">
    <location>
        <position position="118"/>
    </location>
</feature>
<dbReference type="InterPro" id="IPR042113">
    <property type="entry name" value="P_AcTrfase_dom1"/>
</dbReference>
<evidence type="ECO:0000256" key="11">
    <source>
        <dbReference type="ARBA" id="ARBA00051384"/>
    </source>
</evidence>
<dbReference type="SMART" id="SM00919">
    <property type="entry name" value="Malic_M"/>
    <property type="match status" value="1"/>
</dbReference>
<feature type="binding site" evidence="13">
    <location>
        <position position="161"/>
    </location>
    <ligand>
        <name>a divalent metal cation</name>
        <dbReference type="ChEBI" id="CHEBI:60240"/>
    </ligand>
</feature>
<name>A0A372DQJ1_9GAMM</name>
<evidence type="ECO:0000259" key="17">
    <source>
        <dbReference type="SMART" id="SM01274"/>
    </source>
</evidence>
<comment type="similarity">
    <text evidence="3">In the N-terminal section; belongs to the malic enzymes family.</text>
</comment>
<dbReference type="Pfam" id="PF01515">
    <property type="entry name" value="PTA_PTB"/>
    <property type="match status" value="1"/>
</dbReference>
<comment type="catalytic activity">
    <reaction evidence="10">
        <text>(S)-malate + NADP(+) = pyruvate + CO2 + NADPH</text>
        <dbReference type="Rhea" id="RHEA:18253"/>
        <dbReference type="ChEBI" id="CHEBI:15361"/>
        <dbReference type="ChEBI" id="CHEBI:15589"/>
        <dbReference type="ChEBI" id="CHEBI:16526"/>
        <dbReference type="ChEBI" id="CHEBI:57783"/>
        <dbReference type="ChEBI" id="CHEBI:58349"/>
        <dbReference type="EC" id="1.1.1.40"/>
    </reaction>
</comment>
<dbReference type="InterPro" id="IPR036291">
    <property type="entry name" value="NAD(P)-bd_dom_sf"/>
</dbReference>
<dbReference type="AlphaFoldDB" id="A0A372DQJ1"/>
<dbReference type="GO" id="GO:0051287">
    <property type="term" value="F:NAD binding"/>
    <property type="evidence" value="ECO:0007669"/>
    <property type="project" value="InterPro"/>
</dbReference>
<dbReference type="CDD" id="cd05311">
    <property type="entry name" value="NAD_bind_2_malic_enz"/>
    <property type="match status" value="1"/>
</dbReference>
<dbReference type="InterPro" id="IPR012188">
    <property type="entry name" value="ME_PTA"/>
</dbReference>
<comment type="caution">
    <text evidence="18">The sequence shown here is derived from an EMBL/GenBank/DDBJ whole genome shotgun (WGS) entry which is preliminary data.</text>
</comment>
<keyword evidence="19" id="KW-1185">Reference proteome</keyword>
<dbReference type="InterPro" id="IPR051674">
    <property type="entry name" value="Malate_Decarboxylase"/>
</dbReference>
<evidence type="ECO:0000256" key="13">
    <source>
        <dbReference type="PIRSR" id="PIRSR036684-2"/>
    </source>
</evidence>
<dbReference type="PANTHER" id="PTHR43237:SF4">
    <property type="entry name" value="NADP-DEPENDENT MALIC ENZYME"/>
    <property type="match status" value="1"/>
</dbReference>
<feature type="binding site" evidence="13">
    <location>
        <position position="160"/>
    </location>
    <ligand>
        <name>a divalent metal cation</name>
        <dbReference type="ChEBI" id="CHEBI:60240"/>
    </ligand>
</feature>
<dbReference type="GO" id="GO:0046872">
    <property type="term" value="F:metal ion binding"/>
    <property type="evidence" value="ECO:0007669"/>
    <property type="project" value="UniProtKB-KW"/>
</dbReference>
<gene>
    <name evidence="18" type="ORF">D0Y53_01840</name>
</gene>
<keyword evidence="6" id="KW-0560">Oxidoreductase</keyword>
<dbReference type="SUPFAM" id="SSF53223">
    <property type="entry name" value="Aminoacid dehydrogenase-like, N-terminal domain"/>
    <property type="match status" value="1"/>
</dbReference>
<dbReference type="SUPFAM" id="SSF53659">
    <property type="entry name" value="Isocitrate/Isopropylmalate dehydrogenase-like"/>
    <property type="match status" value="1"/>
</dbReference>
<dbReference type="Gene3D" id="3.40.50.720">
    <property type="entry name" value="NAD(P)-binding Rossmann-like Domain"/>
    <property type="match status" value="1"/>
</dbReference>
<dbReference type="InterPro" id="IPR012301">
    <property type="entry name" value="Malic_N_dom"/>
</dbReference>
<dbReference type="InterPro" id="IPR037062">
    <property type="entry name" value="Malic_N_dom_sf"/>
</dbReference>
<comment type="catalytic activity">
    <reaction evidence="11">
        <text>oxaloacetate + H(+) = pyruvate + CO2</text>
        <dbReference type="Rhea" id="RHEA:15641"/>
        <dbReference type="ChEBI" id="CHEBI:15361"/>
        <dbReference type="ChEBI" id="CHEBI:15378"/>
        <dbReference type="ChEBI" id="CHEBI:16452"/>
        <dbReference type="ChEBI" id="CHEBI:16526"/>
        <dbReference type="EC" id="1.1.1.40"/>
    </reaction>
</comment>
<evidence type="ECO:0000256" key="7">
    <source>
        <dbReference type="ARBA" id="ARBA00023268"/>
    </source>
</evidence>
<evidence type="ECO:0000256" key="8">
    <source>
        <dbReference type="ARBA" id="ARBA00038964"/>
    </source>
</evidence>
<dbReference type="FunFam" id="3.40.50.10380:FF:000003">
    <property type="entry name" value="NADP-dependent malic enzyme"/>
    <property type="match status" value="1"/>
</dbReference>
<dbReference type="OrthoDB" id="9805787at2"/>
<dbReference type="Pfam" id="PF03949">
    <property type="entry name" value="Malic_M"/>
    <property type="match status" value="1"/>
</dbReference>
<keyword evidence="5 13" id="KW-0479">Metal-binding</keyword>
<comment type="cofactor">
    <cofactor evidence="1">
        <name>Mn(2+)</name>
        <dbReference type="ChEBI" id="CHEBI:29035"/>
    </cofactor>
</comment>
<dbReference type="GO" id="GO:0006108">
    <property type="term" value="P:malate metabolic process"/>
    <property type="evidence" value="ECO:0007669"/>
    <property type="project" value="InterPro"/>
</dbReference>
<dbReference type="GO" id="GO:0004473">
    <property type="term" value="F:malate dehydrogenase (decarboxylating) (NADP+) activity"/>
    <property type="evidence" value="ECO:0007669"/>
    <property type="project" value="UniProtKB-EC"/>
</dbReference>
<evidence type="ECO:0000256" key="10">
    <source>
        <dbReference type="ARBA" id="ARBA00050924"/>
    </source>
</evidence>
<dbReference type="PIRSF" id="PIRSF036684">
    <property type="entry name" value="ME_PTA"/>
    <property type="match status" value="1"/>
</dbReference>
<organism evidence="18 19">
    <name type="scientific">Cognatiluteimonas weifangensis</name>
    <dbReference type="NCBI Taxonomy" id="2303539"/>
    <lineage>
        <taxon>Bacteria</taxon>
        <taxon>Pseudomonadati</taxon>
        <taxon>Pseudomonadota</taxon>
        <taxon>Gammaproteobacteria</taxon>
        <taxon>Lysobacterales</taxon>
        <taxon>Lysobacteraceae</taxon>
        <taxon>Cognatiluteimonas</taxon>
    </lineage>
</organism>
<dbReference type="InterPro" id="IPR002505">
    <property type="entry name" value="PTA_PTB"/>
</dbReference>
<evidence type="ECO:0000259" key="16">
    <source>
        <dbReference type="SMART" id="SM00919"/>
    </source>
</evidence>
<dbReference type="Pfam" id="PF00390">
    <property type="entry name" value="malic"/>
    <property type="match status" value="1"/>
</dbReference>
<dbReference type="InterPro" id="IPR045213">
    <property type="entry name" value="Malic_NAD-bd_bact_type"/>
</dbReference>
<dbReference type="EC" id="1.1.1.40" evidence="8"/>
<evidence type="ECO:0000313" key="18">
    <source>
        <dbReference type="EMBL" id="RFP61830.1"/>
    </source>
</evidence>
<evidence type="ECO:0000313" key="19">
    <source>
        <dbReference type="Proteomes" id="UP000262917"/>
    </source>
</evidence>
<evidence type="ECO:0000256" key="4">
    <source>
        <dbReference type="ARBA" id="ARBA00008756"/>
    </source>
</evidence>
<dbReference type="InterPro" id="IPR046346">
    <property type="entry name" value="Aminoacid_DH-like_N_sf"/>
</dbReference>
<evidence type="ECO:0000256" key="15">
    <source>
        <dbReference type="SAM" id="MobiDB-lite"/>
    </source>
</evidence>
<dbReference type="Gene3D" id="3.40.50.10950">
    <property type="match status" value="1"/>
</dbReference>
<dbReference type="Gene3D" id="3.40.50.10380">
    <property type="entry name" value="Malic enzyme, N-terminal domain"/>
    <property type="match status" value="1"/>
</dbReference>
<dbReference type="PANTHER" id="PTHR43237">
    <property type="entry name" value="NADP-DEPENDENT MALIC ENZYME"/>
    <property type="match status" value="1"/>
</dbReference>
<accession>A0A372DQJ1</accession>
<feature type="compositionally biased region" description="Low complexity" evidence="15">
    <location>
        <begin position="1"/>
        <end position="26"/>
    </location>
</feature>
<feature type="binding site" evidence="14">
    <location>
        <position position="186"/>
    </location>
    <ligand>
        <name>a divalent metal cation</name>
        <dbReference type="ChEBI" id="CHEBI:60240"/>
    </ligand>
</feature>
<reference evidence="18 19" key="1">
    <citation type="submission" date="2018-08" db="EMBL/GenBank/DDBJ databases">
        <title>Lysobacter weifangensis sp. nov., a new member of the family 'Xanthomonadaceae', isolated from soil in a farmland.</title>
        <authorList>
            <person name="Zhao H."/>
        </authorList>
    </citation>
    <scope>NUCLEOTIDE SEQUENCE [LARGE SCALE GENOMIC DNA]</scope>
    <source>
        <strain evidence="18 19">WF-2</strain>
    </source>
</reference>
<dbReference type="RefSeq" id="WP_117201453.1">
    <property type="nucleotide sequence ID" value="NZ_JBHTBK010000024.1"/>
</dbReference>
<dbReference type="InterPro" id="IPR042112">
    <property type="entry name" value="P_AcTrfase_dom2"/>
</dbReference>
<dbReference type="EMBL" id="QVPD01000002">
    <property type="protein sequence ID" value="RFP61830.1"/>
    <property type="molecule type" value="Genomic_DNA"/>
</dbReference>
<evidence type="ECO:0000256" key="5">
    <source>
        <dbReference type="ARBA" id="ARBA00022723"/>
    </source>
</evidence>
<feature type="binding site" evidence="14">
    <location>
        <begin position="100"/>
        <end position="107"/>
    </location>
    <ligand>
        <name>NADP(+)</name>
        <dbReference type="ChEBI" id="CHEBI:58349"/>
    </ligand>
</feature>
<feature type="binding site" evidence="14">
    <location>
        <position position="310"/>
    </location>
    <ligand>
        <name>a divalent metal cation</name>
        <dbReference type="ChEBI" id="CHEBI:60240"/>
    </ligand>
</feature>
<evidence type="ECO:0000256" key="2">
    <source>
        <dbReference type="ARBA" id="ARBA00001946"/>
    </source>
</evidence>
<sequence>MSDTPSSRAPDAPAAAAPPASPANPSENFQQAALDYHRFPPHGKIKVVATKPMVTQRDLALAYSPGVAYACEAIAADPNQASALTARGNLVAVISNGTAVLGLGDIGPLAGKPVMEGKGILFQKFAGVDVFDIELDERDPDKLVEIIAAMEPTFGGINLEDIKAPECFIVERKLRQRMKIPVFHDDQHGTAIIVGAAIYNALEVVGKKIEDVKLAHAGAGAAGIACLDMLVALGMRPEHILAVDRDGVLHRGRAGMDPDKARYARDTDKRTLGEIVEGADIFLGLSAGGVLKPEMVASMAAKPIILALANPDPEILPQDARRVRPDCIVATGRSDYPNQVNNALCFPYIFRGALDVGATEINEAMKLACVRAIAQLARMESGDLAAAYGDELPCFGPDYLIPRPFDPRLLVMLAPAVARAAMESGIATRPIADFHAYEEKLAQFIYRTGLLMKPVYDRARGDRQRVVYAEGEEEVVLRAVQTVIDEQMAHPILIGRPEVIAARIQRLGLRMRAGVDFELTNIHSDPRFDAYWQQYHALTERRGVTPAAAKNLIRSRPTLIAALMVERGEADALICGLVGRYHKKLGYLRSVFDYDRGVQGTAAMTGVINDRGVWFFLDTHVQVDPTAEQIAEATLQASYRLKLFGIEPKVALLSHSNYGSHDDASAQKMRRVRELVLARAPKLQIDGEMMADTAWNDELRTHIFPHTTLHGRANLYVMPNLDAANITYNMVRVMTDGVAIGPILMGLDQAAHILTSASTPRRVVNMTAIAAVEAQIRKQQRDTGHAPRLQRE</sequence>
<evidence type="ECO:0000256" key="6">
    <source>
        <dbReference type="ARBA" id="ARBA00023002"/>
    </source>
</evidence>
<dbReference type="FunFam" id="3.40.50.720:FF:000095">
    <property type="entry name" value="NADP-dependent malic enzyme"/>
    <property type="match status" value="1"/>
</dbReference>
<comment type="cofactor">
    <cofactor evidence="2">
        <name>Mg(2+)</name>
        <dbReference type="ChEBI" id="CHEBI:18420"/>
    </cofactor>
</comment>
<dbReference type="SMART" id="SM01274">
    <property type="entry name" value="malic"/>
    <property type="match status" value="1"/>
</dbReference>
<dbReference type="GO" id="GO:0016746">
    <property type="term" value="F:acyltransferase activity"/>
    <property type="evidence" value="ECO:0007669"/>
    <property type="project" value="InterPro"/>
</dbReference>
<dbReference type="SUPFAM" id="SSF51735">
    <property type="entry name" value="NAD(P)-binding Rossmann-fold domains"/>
    <property type="match status" value="1"/>
</dbReference>
<evidence type="ECO:0000256" key="14">
    <source>
        <dbReference type="PIRSR" id="PIRSR036684-3"/>
    </source>
</evidence>
<feature type="region of interest" description="Disordered" evidence="15">
    <location>
        <begin position="1"/>
        <end position="27"/>
    </location>
</feature>
<feature type="domain" description="Malic enzyme NAD-binding" evidence="16">
    <location>
        <begin position="187"/>
        <end position="422"/>
    </location>
</feature>
<keyword evidence="14" id="KW-0521">NADP</keyword>